<name>A0AA38LY99_9TREE</name>
<feature type="region of interest" description="Disordered" evidence="1">
    <location>
        <begin position="1"/>
        <end position="230"/>
    </location>
</feature>
<dbReference type="PANTHER" id="PTHR15696">
    <property type="entry name" value="SMG-7 SUPPRESSOR WITH MORPHOLOGICAL EFFECT ON GENITALIA PROTEIN 7"/>
    <property type="match status" value="1"/>
</dbReference>
<dbReference type="AlphaFoldDB" id="A0AA38LY99"/>
<dbReference type="GO" id="GO:0005697">
    <property type="term" value="C:telomerase holoenzyme complex"/>
    <property type="evidence" value="ECO:0007669"/>
    <property type="project" value="TreeGrafter"/>
</dbReference>
<dbReference type="GO" id="GO:0004540">
    <property type="term" value="F:RNA nuclease activity"/>
    <property type="evidence" value="ECO:0007669"/>
    <property type="project" value="UniProtKB-ARBA"/>
</dbReference>
<protein>
    <recommendedName>
        <fullName evidence="2">PIN domain-containing protein</fullName>
    </recommendedName>
</protein>
<feature type="compositionally biased region" description="Basic and acidic residues" evidence="1">
    <location>
        <begin position="106"/>
        <end position="117"/>
    </location>
</feature>
<feature type="compositionally biased region" description="Basic and acidic residues" evidence="1">
    <location>
        <begin position="206"/>
        <end position="230"/>
    </location>
</feature>
<dbReference type="Proteomes" id="UP001164286">
    <property type="component" value="Unassembled WGS sequence"/>
</dbReference>
<gene>
    <name evidence="3" type="ORF">MKK02DRAFT_40072</name>
</gene>
<evidence type="ECO:0000313" key="3">
    <source>
        <dbReference type="EMBL" id="KAI9639748.1"/>
    </source>
</evidence>
<dbReference type="GO" id="GO:0000184">
    <property type="term" value="P:nuclear-transcribed mRNA catabolic process, nonsense-mediated decay"/>
    <property type="evidence" value="ECO:0007669"/>
    <property type="project" value="TreeGrafter"/>
</dbReference>
<dbReference type="GO" id="GO:0042162">
    <property type="term" value="F:telomeric DNA binding"/>
    <property type="evidence" value="ECO:0007669"/>
    <property type="project" value="TreeGrafter"/>
</dbReference>
<dbReference type="InterPro" id="IPR029060">
    <property type="entry name" value="PIN-like_dom_sf"/>
</dbReference>
<dbReference type="InterPro" id="IPR011990">
    <property type="entry name" value="TPR-like_helical_dom_sf"/>
</dbReference>
<dbReference type="CDD" id="cd09880">
    <property type="entry name" value="PIN_Smg5-6-like"/>
    <property type="match status" value="1"/>
</dbReference>
<dbReference type="Pfam" id="PF10373">
    <property type="entry name" value="EST1_DNA_bind"/>
    <property type="match status" value="1"/>
</dbReference>
<dbReference type="EMBL" id="JAKWFO010000001">
    <property type="protein sequence ID" value="KAI9639748.1"/>
    <property type="molecule type" value="Genomic_DNA"/>
</dbReference>
<feature type="domain" description="PIN" evidence="2">
    <location>
        <begin position="951"/>
        <end position="1101"/>
    </location>
</feature>
<reference evidence="3" key="1">
    <citation type="journal article" date="2022" name="G3 (Bethesda)">
        <title>High quality genome of the basidiomycete yeast Dioszegia hungarica PDD-24b-2 isolated from cloud water.</title>
        <authorList>
            <person name="Jarrige D."/>
            <person name="Haridas S."/>
            <person name="Bleykasten-Grosshans C."/>
            <person name="Joly M."/>
            <person name="Nadalig T."/>
            <person name="Sancelme M."/>
            <person name="Vuilleumier S."/>
            <person name="Grigoriev I.V."/>
            <person name="Amato P."/>
            <person name="Bringel F."/>
        </authorList>
    </citation>
    <scope>NUCLEOTIDE SEQUENCE</scope>
    <source>
        <strain evidence="3">PDD-24b-2</strain>
    </source>
</reference>
<sequence>MDLGDRIIAARRKQATHQEAGSSRPSARSRPDAADEYSRGPSQPARRALYDPSRAVPPPRVASPLQMEAPPRSQPQPASPSRHRSTPDGPSRRAESPSRPPRPSRKLFDPTVHDPHQFSRPPVSVVPPPIASPLLNEGNLSRARDLPRSVDPALTVRRPHLPRTAEEEADKERERRRRKEGSERGSGSSGRKKEDSGGRSKGARSLGDRSSEGSESFKDRERGKGKGDTGVKAILKDIHDRIKAIELDLTEMHRKMAADPEAGIAVLLQQSRADQARGLSPSDDAALWLDLIGKHKQLADLHHDFLTRIFDPLVPPSLHQLTIRYNIPSRLWQNGFHLLLERLRHSWMIGHPTALDLLTDFVYDGYKFYTDLLEDVALVGFRTAWIEALGDLARYRMAIARQLSLSTGSSSGKGKGKGRSQEHVGGEEGGESFPDGASIGAEVAERWDVEDTDTWRQTAAEWYSMGITEKPGEGRLHHHLALLARDMPDGEGRALHHFTRSLVVTHEFPTARESILGLFDLSGQRRLERGRSGEKDGVMDLFIRLHGMLFTRIELDRFDETLAAFLRVLEGGAGQVEWMIMASVGIAGMMQYGASEGVLRKALAQEGAERRRAQTTSGEVEEVEVDGEEETSAPTSPTRQGDNGDVKGTDPDTWPLPLTCAFRLAFAIFRHTLHHPTIAQDVHSIPNPYLSTFLTFLATLARQPASAAIITPWIPWSDLVAYVNAQLPSLDLKPETKLIAGQPVPEDWLLRGAEWVGRRVYERGFWKVKPSSGRGSGGIVQPTQRGEERFGSEMGVLVAHYEEGADLSQGVVDAPEGEEDVDGPVEVGKRRWRRVGWAVGVMCRHVSGLELGDGGLEVVEPLKGVVEGLERKQAEVSRGGVAVKKQNGWKEEETREDTWGPEEEDDPELAVLRDRFRHLQSLISPSPDIFKSARQPKTSRASTRRILQGYTTLIFDTNVLLSSLTLVSRLIESGRWTIVIPLPVLTELDGLAREPPPLGLEAVLAISYLEANVRSRSMVLRIQTTKGSYLSDLRLRTEASQITEADKDRKTMDDKILDVARWQLDHFTDRSLMLGGKGLGGVEEAEVSKAVLVTFDRNLRLRARARGVDAVDEREMADILGK</sequence>
<feature type="compositionally biased region" description="Acidic residues" evidence="1">
    <location>
        <begin position="619"/>
        <end position="631"/>
    </location>
</feature>
<feature type="compositionally biased region" description="Polar residues" evidence="1">
    <location>
        <begin position="632"/>
        <end position="641"/>
    </location>
</feature>
<dbReference type="PANTHER" id="PTHR15696:SF0">
    <property type="entry name" value="TELOMERASE-BINDING PROTEIN EST1A"/>
    <property type="match status" value="1"/>
</dbReference>
<feature type="compositionally biased region" description="Basic and acidic residues" evidence="1">
    <location>
        <begin position="29"/>
        <end position="38"/>
    </location>
</feature>
<comment type="caution">
    <text evidence="3">The sequence shown here is derived from an EMBL/GenBank/DDBJ whole genome shotgun (WGS) entry which is preliminary data.</text>
</comment>
<proteinExistence type="predicted"/>
<feature type="region of interest" description="Disordered" evidence="1">
    <location>
        <begin position="406"/>
        <end position="437"/>
    </location>
</feature>
<dbReference type="InterPro" id="IPR045153">
    <property type="entry name" value="Est1/Ebs1-like"/>
</dbReference>
<evidence type="ECO:0000256" key="1">
    <source>
        <dbReference type="SAM" id="MobiDB-lite"/>
    </source>
</evidence>
<evidence type="ECO:0000259" key="2">
    <source>
        <dbReference type="SMART" id="SM00670"/>
    </source>
</evidence>
<feature type="compositionally biased region" description="Basic and acidic residues" evidence="1">
    <location>
        <begin position="888"/>
        <end position="898"/>
    </location>
</feature>
<dbReference type="SMART" id="SM00670">
    <property type="entry name" value="PINc"/>
    <property type="match status" value="1"/>
</dbReference>
<dbReference type="SUPFAM" id="SSF48452">
    <property type="entry name" value="TPR-like"/>
    <property type="match status" value="1"/>
</dbReference>
<feature type="compositionally biased region" description="Basic and acidic residues" evidence="1">
    <location>
        <begin position="163"/>
        <end position="173"/>
    </location>
</feature>
<dbReference type="InterPro" id="IPR002716">
    <property type="entry name" value="PIN_dom"/>
</dbReference>
<keyword evidence="4" id="KW-1185">Reference proteome</keyword>
<dbReference type="GeneID" id="77730139"/>
<evidence type="ECO:0000313" key="4">
    <source>
        <dbReference type="Proteomes" id="UP001164286"/>
    </source>
</evidence>
<dbReference type="Gene3D" id="1.25.40.10">
    <property type="entry name" value="Tetratricopeptide repeat domain"/>
    <property type="match status" value="1"/>
</dbReference>
<dbReference type="RefSeq" id="XP_052949525.1">
    <property type="nucleotide sequence ID" value="XM_053090934.1"/>
</dbReference>
<feature type="region of interest" description="Disordered" evidence="1">
    <location>
        <begin position="885"/>
        <end position="906"/>
    </location>
</feature>
<dbReference type="InterPro" id="IPR018834">
    <property type="entry name" value="DNA/RNA-bd_Est1-type"/>
</dbReference>
<dbReference type="SUPFAM" id="SSF88723">
    <property type="entry name" value="PIN domain-like"/>
    <property type="match status" value="1"/>
</dbReference>
<feature type="region of interest" description="Disordered" evidence="1">
    <location>
        <begin position="609"/>
        <end position="650"/>
    </location>
</feature>
<dbReference type="Gene3D" id="3.40.50.1010">
    <property type="entry name" value="5'-nuclease"/>
    <property type="match status" value="1"/>
</dbReference>
<dbReference type="GO" id="GO:0070034">
    <property type="term" value="F:telomerase RNA binding"/>
    <property type="evidence" value="ECO:0007669"/>
    <property type="project" value="TreeGrafter"/>
</dbReference>
<dbReference type="Pfam" id="PF13638">
    <property type="entry name" value="PIN_4"/>
    <property type="match status" value="1"/>
</dbReference>
<organism evidence="3 4">
    <name type="scientific">Dioszegia hungarica</name>
    <dbReference type="NCBI Taxonomy" id="4972"/>
    <lineage>
        <taxon>Eukaryota</taxon>
        <taxon>Fungi</taxon>
        <taxon>Dikarya</taxon>
        <taxon>Basidiomycota</taxon>
        <taxon>Agaricomycotina</taxon>
        <taxon>Tremellomycetes</taxon>
        <taxon>Tremellales</taxon>
        <taxon>Bulleribasidiaceae</taxon>
        <taxon>Dioszegia</taxon>
    </lineage>
</organism>
<accession>A0AA38LY99</accession>